<reference evidence="2" key="2">
    <citation type="submission" date="2015-01" db="EMBL/GenBank/DDBJ databases">
        <title>Evolutionary Origins and Diversification of the Mycorrhizal Mutualists.</title>
        <authorList>
            <consortium name="DOE Joint Genome Institute"/>
            <consortium name="Mycorrhizal Genomics Consortium"/>
            <person name="Kohler A."/>
            <person name="Kuo A."/>
            <person name="Nagy L.G."/>
            <person name="Floudas D."/>
            <person name="Copeland A."/>
            <person name="Barry K.W."/>
            <person name="Cichocki N."/>
            <person name="Veneault-Fourrey C."/>
            <person name="LaButti K."/>
            <person name="Lindquist E.A."/>
            <person name="Lipzen A."/>
            <person name="Lundell T."/>
            <person name="Morin E."/>
            <person name="Murat C."/>
            <person name="Riley R."/>
            <person name="Ohm R."/>
            <person name="Sun H."/>
            <person name="Tunlid A."/>
            <person name="Henrissat B."/>
            <person name="Grigoriev I.V."/>
            <person name="Hibbett D.S."/>
            <person name="Martin F."/>
        </authorList>
    </citation>
    <scope>NUCLEOTIDE SEQUENCE [LARGE SCALE GENOMIC DNA]</scope>
    <source>
        <strain evidence="2">Foug A</strain>
    </source>
</reference>
<dbReference type="AlphaFoldDB" id="A0A0C3DBD8"/>
<accession>A0A0C3DBD8</accession>
<dbReference type="Proteomes" id="UP000053989">
    <property type="component" value="Unassembled WGS sequence"/>
</dbReference>
<gene>
    <name evidence="1" type="ORF">SCLCIDRAFT_1222585</name>
</gene>
<sequence>MRCLALYYLEQSQDANQATGSGAFRENGGPLSGLILDLTPEVNRTNLCLTQLLEDQGEPVLI</sequence>
<evidence type="ECO:0000313" key="2">
    <source>
        <dbReference type="Proteomes" id="UP000053989"/>
    </source>
</evidence>
<dbReference type="InParanoid" id="A0A0C3DBD8"/>
<evidence type="ECO:0000313" key="1">
    <source>
        <dbReference type="EMBL" id="KIM53719.1"/>
    </source>
</evidence>
<proteinExistence type="predicted"/>
<dbReference type="EMBL" id="KN822173">
    <property type="protein sequence ID" value="KIM53719.1"/>
    <property type="molecule type" value="Genomic_DNA"/>
</dbReference>
<organism evidence="1 2">
    <name type="scientific">Scleroderma citrinum Foug A</name>
    <dbReference type="NCBI Taxonomy" id="1036808"/>
    <lineage>
        <taxon>Eukaryota</taxon>
        <taxon>Fungi</taxon>
        <taxon>Dikarya</taxon>
        <taxon>Basidiomycota</taxon>
        <taxon>Agaricomycotina</taxon>
        <taxon>Agaricomycetes</taxon>
        <taxon>Agaricomycetidae</taxon>
        <taxon>Boletales</taxon>
        <taxon>Sclerodermatineae</taxon>
        <taxon>Sclerodermataceae</taxon>
        <taxon>Scleroderma</taxon>
    </lineage>
</organism>
<protein>
    <submittedName>
        <fullName evidence="1">Uncharacterized protein</fullName>
    </submittedName>
</protein>
<reference evidence="1 2" key="1">
    <citation type="submission" date="2014-04" db="EMBL/GenBank/DDBJ databases">
        <authorList>
            <consortium name="DOE Joint Genome Institute"/>
            <person name="Kuo A."/>
            <person name="Kohler A."/>
            <person name="Nagy L.G."/>
            <person name="Floudas D."/>
            <person name="Copeland A."/>
            <person name="Barry K.W."/>
            <person name="Cichocki N."/>
            <person name="Veneault-Fourrey C."/>
            <person name="LaButti K."/>
            <person name="Lindquist E.A."/>
            <person name="Lipzen A."/>
            <person name="Lundell T."/>
            <person name="Morin E."/>
            <person name="Murat C."/>
            <person name="Sun H."/>
            <person name="Tunlid A."/>
            <person name="Henrissat B."/>
            <person name="Grigoriev I.V."/>
            <person name="Hibbett D.S."/>
            <person name="Martin F."/>
            <person name="Nordberg H.P."/>
            <person name="Cantor M.N."/>
            <person name="Hua S.X."/>
        </authorList>
    </citation>
    <scope>NUCLEOTIDE SEQUENCE [LARGE SCALE GENOMIC DNA]</scope>
    <source>
        <strain evidence="1 2">Foug A</strain>
    </source>
</reference>
<keyword evidence="2" id="KW-1185">Reference proteome</keyword>
<name>A0A0C3DBD8_9AGAM</name>
<dbReference type="HOGENOM" id="CLU_2905473_0_0_1"/>